<protein>
    <submittedName>
        <fullName evidence="1">Uncharacterized protein</fullName>
    </submittedName>
</protein>
<organism evidence="1">
    <name type="scientific">marine sediment metagenome</name>
    <dbReference type="NCBI Taxonomy" id="412755"/>
    <lineage>
        <taxon>unclassified sequences</taxon>
        <taxon>metagenomes</taxon>
        <taxon>ecological metagenomes</taxon>
    </lineage>
</organism>
<gene>
    <name evidence="1" type="ORF">S12H4_53798</name>
</gene>
<dbReference type="EMBL" id="BARW01034304">
    <property type="protein sequence ID" value="GAJ04924.1"/>
    <property type="molecule type" value="Genomic_DNA"/>
</dbReference>
<sequence length="79" mass="9083">IKDTKMIKNSKIVQRFEEELIKKEKVNLIKNFQIMDAMYKEARALGVIPMKDPLDGWGIDAKIALVVNYVSKTSQKNSQ</sequence>
<proteinExistence type="predicted"/>
<feature type="non-terminal residue" evidence="1">
    <location>
        <position position="1"/>
    </location>
</feature>
<dbReference type="AlphaFoldDB" id="X1TI17"/>
<accession>X1TI17</accession>
<reference evidence="1" key="1">
    <citation type="journal article" date="2014" name="Front. Microbiol.">
        <title>High frequency of phylogenetically diverse reductive dehalogenase-homologous genes in deep subseafloor sedimentary metagenomes.</title>
        <authorList>
            <person name="Kawai M."/>
            <person name="Futagami T."/>
            <person name="Toyoda A."/>
            <person name="Takaki Y."/>
            <person name="Nishi S."/>
            <person name="Hori S."/>
            <person name="Arai W."/>
            <person name="Tsubouchi T."/>
            <person name="Morono Y."/>
            <person name="Uchiyama I."/>
            <person name="Ito T."/>
            <person name="Fujiyama A."/>
            <person name="Inagaki F."/>
            <person name="Takami H."/>
        </authorList>
    </citation>
    <scope>NUCLEOTIDE SEQUENCE</scope>
    <source>
        <strain evidence="1">Expedition CK06-06</strain>
    </source>
</reference>
<evidence type="ECO:0000313" key="1">
    <source>
        <dbReference type="EMBL" id="GAJ04924.1"/>
    </source>
</evidence>
<name>X1TI17_9ZZZZ</name>
<comment type="caution">
    <text evidence="1">The sequence shown here is derived from an EMBL/GenBank/DDBJ whole genome shotgun (WGS) entry which is preliminary data.</text>
</comment>